<gene>
    <name evidence="6" type="ORF">BBEV_0428</name>
</gene>
<dbReference type="Pfam" id="PF08455">
    <property type="entry name" value="SNF2_assoc"/>
    <property type="match status" value="1"/>
</dbReference>
<organism evidence="6 7">
    <name type="scientific">Salisediminibacterium beveridgei</name>
    <dbReference type="NCBI Taxonomy" id="632773"/>
    <lineage>
        <taxon>Bacteria</taxon>
        <taxon>Bacillati</taxon>
        <taxon>Bacillota</taxon>
        <taxon>Bacilli</taxon>
        <taxon>Bacillales</taxon>
        <taxon>Bacillaceae</taxon>
        <taxon>Salisediminibacterium</taxon>
    </lineage>
</organism>
<dbReference type="InterPro" id="IPR014001">
    <property type="entry name" value="Helicase_ATP-bd"/>
</dbReference>
<keyword evidence="2" id="KW-0479">Metal-binding</keyword>
<keyword evidence="6" id="KW-0067">ATP-binding</keyword>
<reference evidence="6 7" key="1">
    <citation type="submission" date="2015-08" db="EMBL/GenBank/DDBJ databases">
        <title>The complete genome sequence of Bacillus beveridgei MLTeJB.</title>
        <authorList>
            <person name="Hanson T.E."/>
            <person name="Mesa C."/>
            <person name="Basesman S.M."/>
            <person name="Oremland R.S."/>
        </authorList>
    </citation>
    <scope>NUCLEOTIDE SEQUENCE [LARGE SCALE GENOMIC DNA]</scope>
    <source>
        <strain evidence="6 7">MLTeJB</strain>
    </source>
</reference>
<sequence>MKRVNASMLTMDEIKKAYSKKFFDRGLLYAREGHVKELHWNEKKQRVTAKVYGSRPYKITISFPDVKAISDDCTCPAFETYGECKHITAVLIELANRSKQDRPVEDHITSLFRTMFTEDRWDEASTASNVPKKNTDAGQRLVEEFAGMIHPAPSFTGVPFGEEKTTLDVESAVLFMPNPDGIFFSLAVELKVGEDRLFRVKDIREFLDAVKKGHDLYFTKSFSYEPEHHQFTEQDQELLDVLHIIYENEQFYDATHMYDALKKRLHIPLAYSEDLLHIAASKGSMAIDSNGRDIGELRFIQEELPFTFSVTRDEDILTLHVASVSDAMLLEEAPLLADKEKLYPINDRQRTIFQLIRTQLKKLKTKQSDPDAIYFSRDDEEAFFTHLLPKLELIGPVSLSDDALEHVNYQPFSGKVTLDLTDEYRLTADVAYHYGDQVIRPFGEVPFRQPVKPDANKLVRDTEHEQRIMAVIEQADFHYNGHELYLIEEEQQYRFLFELLPYLAREADVYYSESLKNILAAEAPAPVVELNYQESGNYLEAGFDMPGVSKDQLQALLGAIVEKKRFFRLSSGEVIPLRQDHFSQVEQLVTGLGLNPDEMVDGKVKLPGYRSLEAEEILRKEGKTRYSRAFKELLEAIRHPESGDTPLPEGLTADLRQYQVTGFQWLTSLSSYGFGGVLADDMGLGKTLQAIAYLLHEKTKAEKAGVDPGQALVISPASLTHNWKNELEKFAPTLRAHVIDGAKAERIAAFREAVDADVVITSYPKARQDDAELTKRRYTTLILDESQAIKNPATKIAKTVKTIPANRRFALSGTPVENSLDELWAVFDAVMPGLFPGKKAFRQLSDEAISRISRPFILRRLKQDVLTELPDKIESVQYSELTDDQKSLYLAYLERIQGEASQAIQSDGFQQSRMKILAGLTRLRQLCCHPSLFIEDYEGESGKLNDLLELVANAVENGRRLLIFSQFSSMLTMMKEVLEQAGYDLFYLDGQTPGKARVEMAERFNQGEKELFLISLKAGGTGLNLPGADLVVLYDLWWNPAVEEQAAGRAHRMGQKKVVQVIRMVSQGTIEEKIHELQKRKKELIDTVIQPGESSISSLTEDDIRELLSF</sequence>
<evidence type="ECO:0000259" key="3">
    <source>
        <dbReference type="PROSITE" id="PS50966"/>
    </source>
</evidence>
<dbReference type="KEGG" id="bbev:BBEV_0428"/>
<dbReference type="STRING" id="632773.BBEV_0428"/>
<keyword evidence="1" id="KW-0378">Hydrolase</keyword>
<dbReference type="SMART" id="SM00487">
    <property type="entry name" value="DEXDc"/>
    <property type="match status" value="1"/>
</dbReference>
<keyword evidence="2" id="KW-0863">Zinc-finger</keyword>
<dbReference type="OrthoDB" id="9760715at2"/>
<dbReference type="PROSITE" id="PS50966">
    <property type="entry name" value="ZF_SWIM"/>
    <property type="match status" value="1"/>
</dbReference>
<name>A0A1D7QS27_9BACI</name>
<dbReference type="GO" id="GO:0016787">
    <property type="term" value="F:hydrolase activity"/>
    <property type="evidence" value="ECO:0007669"/>
    <property type="project" value="UniProtKB-KW"/>
</dbReference>
<dbReference type="InterPro" id="IPR007527">
    <property type="entry name" value="Znf_SWIM"/>
</dbReference>
<evidence type="ECO:0000313" key="6">
    <source>
        <dbReference type="EMBL" id="AOM81822.1"/>
    </source>
</evidence>
<evidence type="ECO:0000259" key="4">
    <source>
        <dbReference type="PROSITE" id="PS51192"/>
    </source>
</evidence>
<evidence type="ECO:0000256" key="1">
    <source>
        <dbReference type="ARBA" id="ARBA00022801"/>
    </source>
</evidence>
<accession>A0A1D7QS27</accession>
<keyword evidence="6" id="KW-0547">Nucleotide-binding</keyword>
<dbReference type="PROSITE" id="PS51194">
    <property type="entry name" value="HELICASE_CTER"/>
    <property type="match status" value="1"/>
</dbReference>
<dbReference type="PATRIC" id="fig|632773.3.peg.462"/>
<evidence type="ECO:0000256" key="2">
    <source>
        <dbReference type="PROSITE-ProRule" id="PRU00325"/>
    </source>
</evidence>
<dbReference type="GO" id="GO:0005524">
    <property type="term" value="F:ATP binding"/>
    <property type="evidence" value="ECO:0007669"/>
    <property type="project" value="InterPro"/>
</dbReference>
<dbReference type="SUPFAM" id="SSF52540">
    <property type="entry name" value="P-loop containing nucleoside triphosphate hydrolases"/>
    <property type="match status" value="2"/>
</dbReference>
<dbReference type="InterPro" id="IPR000330">
    <property type="entry name" value="SNF2_N"/>
</dbReference>
<protein>
    <submittedName>
        <fullName evidence="6">Putative ATP-dependent helicase</fullName>
    </submittedName>
</protein>
<dbReference type="GO" id="GO:0004386">
    <property type="term" value="F:helicase activity"/>
    <property type="evidence" value="ECO:0007669"/>
    <property type="project" value="UniProtKB-KW"/>
</dbReference>
<dbReference type="CDD" id="cd18793">
    <property type="entry name" value="SF2_C_SNF"/>
    <property type="match status" value="1"/>
</dbReference>
<dbReference type="InterPro" id="IPR013663">
    <property type="entry name" value="Helicase_SWF/SNF/SWI_bac"/>
</dbReference>
<dbReference type="Gene3D" id="3.40.50.300">
    <property type="entry name" value="P-loop containing nucleotide triphosphate hydrolases"/>
    <property type="match status" value="1"/>
</dbReference>
<evidence type="ECO:0000313" key="7">
    <source>
        <dbReference type="Proteomes" id="UP000094463"/>
    </source>
</evidence>
<dbReference type="Pfam" id="PF00176">
    <property type="entry name" value="SNF2-rel_dom"/>
    <property type="match status" value="1"/>
</dbReference>
<feature type="domain" description="Helicase C-terminal" evidence="5">
    <location>
        <begin position="943"/>
        <end position="1100"/>
    </location>
</feature>
<feature type="domain" description="SWIM-type" evidence="3">
    <location>
        <begin position="57"/>
        <end position="95"/>
    </location>
</feature>
<dbReference type="InterPro" id="IPR049730">
    <property type="entry name" value="SNF2/RAD54-like_C"/>
</dbReference>
<dbReference type="InterPro" id="IPR001650">
    <property type="entry name" value="Helicase_C-like"/>
</dbReference>
<keyword evidence="7" id="KW-1185">Reference proteome</keyword>
<dbReference type="InterPro" id="IPR027417">
    <property type="entry name" value="P-loop_NTPase"/>
</dbReference>
<dbReference type="Pfam" id="PF00271">
    <property type="entry name" value="Helicase_C"/>
    <property type="match status" value="1"/>
</dbReference>
<evidence type="ECO:0000259" key="5">
    <source>
        <dbReference type="PROSITE" id="PS51194"/>
    </source>
</evidence>
<dbReference type="Gene3D" id="3.40.50.10810">
    <property type="entry name" value="Tandem AAA-ATPase domain"/>
    <property type="match status" value="1"/>
</dbReference>
<keyword evidence="2" id="KW-0862">Zinc</keyword>
<dbReference type="SMART" id="SM00490">
    <property type="entry name" value="HELICc"/>
    <property type="match status" value="1"/>
</dbReference>
<keyword evidence="6" id="KW-0347">Helicase</keyword>
<dbReference type="PROSITE" id="PS51192">
    <property type="entry name" value="HELICASE_ATP_BIND_1"/>
    <property type="match status" value="1"/>
</dbReference>
<dbReference type="GO" id="GO:0008270">
    <property type="term" value="F:zinc ion binding"/>
    <property type="evidence" value="ECO:0007669"/>
    <property type="project" value="UniProtKB-KW"/>
</dbReference>
<proteinExistence type="predicted"/>
<feature type="domain" description="Helicase ATP-binding" evidence="4">
    <location>
        <begin position="667"/>
        <end position="833"/>
    </location>
</feature>
<dbReference type="InterPro" id="IPR038718">
    <property type="entry name" value="SNF2-like_sf"/>
</dbReference>
<dbReference type="FunFam" id="3.40.50.300:FF:000533">
    <property type="entry name" value="Helicase, Snf2 family"/>
    <property type="match status" value="1"/>
</dbReference>
<dbReference type="EMBL" id="CP012502">
    <property type="protein sequence ID" value="AOM81822.1"/>
    <property type="molecule type" value="Genomic_DNA"/>
</dbReference>
<dbReference type="AlphaFoldDB" id="A0A1D7QS27"/>
<dbReference type="PANTHER" id="PTHR10799">
    <property type="entry name" value="SNF2/RAD54 HELICASE FAMILY"/>
    <property type="match status" value="1"/>
</dbReference>
<dbReference type="Proteomes" id="UP000094463">
    <property type="component" value="Chromosome"/>
</dbReference>